<protein>
    <submittedName>
        <fullName evidence="9">Integral membrane protein</fullName>
    </submittedName>
</protein>
<evidence type="ECO:0000259" key="8">
    <source>
        <dbReference type="Pfam" id="PF20684"/>
    </source>
</evidence>
<feature type="transmembrane region" description="Helical" evidence="7">
    <location>
        <begin position="94"/>
        <end position="116"/>
    </location>
</feature>
<reference evidence="9" key="1">
    <citation type="journal article" date="2021" name="Nat. Commun.">
        <title>Genetic determinants of endophytism in the Arabidopsis root mycobiome.</title>
        <authorList>
            <person name="Mesny F."/>
            <person name="Miyauchi S."/>
            <person name="Thiergart T."/>
            <person name="Pickel B."/>
            <person name="Atanasova L."/>
            <person name="Karlsson M."/>
            <person name="Huettel B."/>
            <person name="Barry K.W."/>
            <person name="Haridas S."/>
            <person name="Chen C."/>
            <person name="Bauer D."/>
            <person name="Andreopoulos W."/>
            <person name="Pangilinan J."/>
            <person name="LaButti K."/>
            <person name="Riley R."/>
            <person name="Lipzen A."/>
            <person name="Clum A."/>
            <person name="Drula E."/>
            <person name="Henrissat B."/>
            <person name="Kohler A."/>
            <person name="Grigoriev I.V."/>
            <person name="Martin F.M."/>
            <person name="Hacquard S."/>
        </authorList>
    </citation>
    <scope>NUCLEOTIDE SEQUENCE</scope>
    <source>
        <strain evidence="9">MPI-CAGE-AT-0016</strain>
    </source>
</reference>
<feature type="transmembrane region" description="Helical" evidence="7">
    <location>
        <begin position="172"/>
        <end position="194"/>
    </location>
</feature>
<comment type="similarity">
    <text evidence="5">Belongs to the SAT4 family.</text>
</comment>
<dbReference type="EMBL" id="JAGPXD010000003">
    <property type="protein sequence ID" value="KAH7363339.1"/>
    <property type="molecule type" value="Genomic_DNA"/>
</dbReference>
<feature type="compositionally biased region" description="Low complexity" evidence="6">
    <location>
        <begin position="282"/>
        <end position="291"/>
    </location>
</feature>
<keyword evidence="4 7" id="KW-0472">Membrane</keyword>
<feature type="transmembrane region" description="Helical" evidence="7">
    <location>
        <begin position="206"/>
        <end position="225"/>
    </location>
</feature>
<evidence type="ECO:0000256" key="5">
    <source>
        <dbReference type="ARBA" id="ARBA00038359"/>
    </source>
</evidence>
<dbReference type="PANTHER" id="PTHR33048:SF55">
    <property type="entry name" value="INTEGRAL MEMBRANE PROTEIN"/>
    <property type="match status" value="1"/>
</dbReference>
<evidence type="ECO:0000313" key="9">
    <source>
        <dbReference type="EMBL" id="KAH7363339.1"/>
    </source>
</evidence>
<dbReference type="PANTHER" id="PTHR33048">
    <property type="entry name" value="PTH11-LIKE INTEGRAL MEMBRANE PROTEIN (AFU_ORTHOLOGUE AFUA_5G11245)"/>
    <property type="match status" value="1"/>
</dbReference>
<evidence type="ECO:0000256" key="6">
    <source>
        <dbReference type="SAM" id="MobiDB-lite"/>
    </source>
</evidence>
<comment type="subcellular location">
    <subcellularLocation>
        <location evidence="1">Membrane</location>
        <topology evidence="1">Multi-pass membrane protein</topology>
    </subcellularLocation>
</comment>
<dbReference type="OrthoDB" id="444631at2759"/>
<sequence length="398" mass="43555">MGAPGNVPGESNSLQVEIPCAIFFILTPTFVAIRFWARIKLQSALGIDDWTLLASFVCCLIVAILMMVSVHFGFGQHVFNLSKMNKQATLKTFYIAQIFYKLTINLTKASILLLYLRIFPSRGFRIGCFLLLSIILLYMLGTTASSIWQCTPIQRAWDRTLPGTCISLTANWYANAAFSIATDVLIILLPQKVIWQSQLPGAQKKALMCVFALGGFVTVTSVLRATTLNFSTTSPDVTYDIASTLWTMIEMNVAIICACLPMCRLPLAYLFPATLGSTAKSSDFGGSSGSSNARSTVCSGCKSRDGPRAHPGGGGARDEEEKGAQSGYRLEIMRRTSEEIMLRPLSAITARIDDVAEQADEVVGQRRPGASRRDSGIRKTTWFEISCDDERPVPGRAI</sequence>
<dbReference type="Pfam" id="PF20684">
    <property type="entry name" value="Fung_rhodopsin"/>
    <property type="match status" value="1"/>
</dbReference>
<dbReference type="AlphaFoldDB" id="A0A8K0TJL7"/>
<feature type="transmembrane region" description="Helical" evidence="7">
    <location>
        <begin position="245"/>
        <end position="271"/>
    </location>
</feature>
<feature type="transmembrane region" description="Helical" evidence="7">
    <location>
        <begin position="16"/>
        <end position="37"/>
    </location>
</feature>
<evidence type="ECO:0000256" key="2">
    <source>
        <dbReference type="ARBA" id="ARBA00022692"/>
    </source>
</evidence>
<comment type="caution">
    <text evidence="9">The sequence shown here is derived from an EMBL/GenBank/DDBJ whole genome shotgun (WGS) entry which is preliminary data.</text>
</comment>
<keyword evidence="2 7" id="KW-0812">Transmembrane</keyword>
<evidence type="ECO:0000256" key="1">
    <source>
        <dbReference type="ARBA" id="ARBA00004141"/>
    </source>
</evidence>
<proteinExistence type="inferred from homology"/>
<name>A0A8K0TJL7_9PEZI</name>
<feature type="domain" description="Rhodopsin" evidence="8">
    <location>
        <begin position="33"/>
        <end position="267"/>
    </location>
</feature>
<evidence type="ECO:0000256" key="3">
    <source>
        <dbReference type="ARBA" id="ARBA00022989"/>
    </source>
</evidence>
<keyword evidence="3 7" id="KW-1133">Transmembrane helix</keyword>
<feature type="transmembrane region" description="Helical" evidence="7">
    <location>
        <begin position="128"/>
        <end position="148"/>
    </location>
</feature>
<keyword evidence="10" id="KW-1185">Reference proteome</keyword>
<organism evidence="9 10">
    <name type="scientific">Plectosphaerella cucumerina</name>
    <dbReference type="NCBI Taxonomy" id="40658"/>
    <lineage>
        <taxon>Eukaryota</taxon>
        <taxon>Fungi</taxon>
        <taxon>Dikarya</taxon>
        <taxon>Ascomycota</taxon>
        <taxon>Pezizomycotina</taxon>
        <taxon>Sordariomycetes</taxon>
        <taxon>Hypocreomycetidae</taxon>
        <taxon>Glomerellales</taxon>
        <taxon>Plectosphaerellaceae</taxon>
        <taxon>Plectosphaerella</taxon>
    </lineage>
</organism>
<evidence type="ECO:0000256" key="4">
    <source>
        <dbReference type="ARBA" id="ARBA00023136"/>
    </source>
</evidence>
<dbReference type="InterPro" id="IPR049326">
    <property type="entry name" value="Rhodopsin_dom_fungi"/>
</dbReference>
<feature type="transmembrane region" description="Helical" evidence="7">
    <location>
        <begin position="49"/>
        <end position="74"/>
    </location>
</feature>
<dbReference type="InterPro" id="IPR052337">
    <property type="entry name" value="SAT4-like"/>
</dbReference>
<gene>
    <name evidence="9" type="ORF">B0T11DRAFT_92950</name>
</gene>
<feature type="region of interest" description="Disordered" evidence="6">
    <location>
        <begin position="282"/>
        <end position="330"/>
    </location>
</feature>
<dbReference type="GO" id="GO:0016020">
    <property type="term" value="C:membrane"/>
    <property type="evidence" value="ECO:0007669"/>
    <property type="project" value="UniProtKB-SubCell"/>
</dbReference>
<accession>A0A8K0TJL7</accession>
<evidence type="ECO:0000313" key="10">
    <source>
        <dbReference type="Proteomes" id="UP000813385"/>
    </source>
</evidence>
<evidence type="ECO:0000256" key="7">
    <source>
        <dbReference type="SAM" id="Phobius"/>
    </source>
</evidence>
<dbReference type="Proteomes" id="UP000813385">
    <property type="component" value="Unassembled WGS sequence"/>
</dbReference>